<dbReference type="GeneID" id="17042407"/>
<keyword evidence="3" id="KW-1185">Reference proteome</keyword>
<protein>
    <submittedName>
        <fullName evidence="2">Uncharacterized protein</fullName>
    </submittedName>
</protein>
<name>I0Z178_COCSC</name>
<dbReference type="EMBL" id="AGSI01000005">
    <property type="protein sequence ID" value="EIE24397.1"/>
    <property type="molecule type" value="Genomic_DNA"/>
</dbReference>
<sequence>MAAFIALLLLAQFSCLAHGLHNTTTRDHSKHISLNHPSSFNPAILYNTASINKSGTELAASCDHRHSNHNAATCDHRRSNHNAATCDHRRSTHNAATCDNTFELPRHNDQRTNKLSWGRGSNFDLKFAAYLYAWDATKPGPTGPQLYASDPRSLSTPLGEVVTFNVPGCLTLTGSTEYVAFLSSAGFWPGGSQKVTLIDSSSTTLAGSRRISSTTASNSTATFQTTDMWAAQPAPPLGKNIALSVTYY</sequence>
<dbReference type="Proteomes" id="UP000007264">
    <property type="component" value="Unassembled WGS sequence"/>
</dbReference>
<evidence type="ECO:0000313" key="2">
    <source>
        <dbReference type="EMBL" id="EIE24397.1"/>
    </source>
</evidence>
<comment type="caution">
    <text evidence="2">The sequence shown here is derived from an EMBL/GenBank/DDBJ whole genome shotgun (WGS) entry which is preliminary data.</text>
</comment>
<dbReference type="RefSeq" id="XP_005648941.1">
    <property type="nucleotide sequence ID" value="XM_005648884.1"/>
</dbReference>
<keyword evidence="1" id="KW-0732">Signal</keyword>
<feature type="signal peptide" evidence="1">
    <location>
        <begin position="1"/>
        <end position="19"/>
    </location>
</feature>
<reference evidence="2 3" key="1">
    <citation type="journal article" date="2012" name="Genome Biol.">
        <title>The genome of the polar eukaryotic microalga coccomyxa subellipsoidea reveals traits of cold adaptation.</title>
        <authorList>
            <person name="Blanc G."/>
            <person name="Agarkova I."/>
            <person name="Grimwood J."/>
            <person name="Kuo A."/>
            <person name="Brueggeman A."/>
            <person name="Dunigan D."/>
            <person name="Gurnon J."/>
            <person name="Ladunga I."/>
            <person name="Lindquist E."/>
            <person name="Lucas S."/>
            <person name="Pangilinan J."/>
            <person name="Proschold T."/>
            <person name="Salamov A."/>
            <person name="Schmutz J."/>
            <person name="Weeks D."/>
            <person name="Yamada T."/>
            <person name="Claverie J.M."/>
            <person name="Grigoriev I."/>
            <person name="Van Etten J."/>
            <person name="Lomsadze A."/>
            <person name="Borodovsky M."/>
        </authorList>
    </citation>
    <scope>NUCLEOTIDE SEQUENCE [LARGE SCALE GENOMIC DNA]</scope>
    <source>
        <strain evidence="2 3">C-169</strain>
    </source>
</reference>
<feature type="chain" id="PRO_5003636642" evidence="1">
    <location>
        <begin position="20"/>
        <end position="248"/>
    </location>
</feature>
<gene>
    <name evidence="2" type="ORF">COCSUDRAFT_40806</name>
</gene>
<accession>I0Z178</accession>
<dbReference type="AlphaFoldDB" id="I0Z178"/>
<organism evidence="2 3">
    <name type="scientific">Coccomyxa subellipsoidea (strain C-169)</name>
    <name type="common">Green microalga</name>
    <dbReference type="NCBI Taxonomy" id="574566"/>
    <lineage>
        <taxon>Eukaryota</taxon>
        <taxon>Viridiplantae</taxon>
        <taxon>Chlorophyta</taxon>
        <taxon>core chlorophytes</taxon>
        <taxon>Trebouxiophyceae</taxon>
        <taxon>Trebouxiophyceae incertae sedis</taxon>
        <taxon>Coccomyxaceae</taxon>
        <taxon>Coccomyxa</taxon>
        <taxon>Coccomyxa subellipsoidea</taxon>
    </lineage>
</organism>
<evidence type="ECO:0000256" key="1">
    <source>
        <dbReference type="SAM" id="SignalP"/>
    </source>
</evidence>
<dbReference type="KEGG" id="csl:COCSUDRAFT_40806"/>
<proteinExistence type="predicted"/>
<evidence type="ECO:0000313" key="3">
    <source>
        <dbReference type="Proteomes" id="UP000007264"/>
    </source>
</evidence>